<evidence type="ECO:0000256" key="2">
    <source>
        <dbReference type="ARBA" id="ARBA00004908"/>
    </source>
</evidence>
<dbReference type="OrthoDB" id="580775at2"/>
<comment type="pathway">
    <text evidence="2">Lipid metabolism; fatty acid reduction for biolumincescence.</text>
</comment>
<keyword evidence="10" id="KW-1185">Reference proteome</keyword>
<evidence type="ECO:0000256" key="7">
    <source>
        <dbReference type="ARBA" id="ARBA00023223"/>
    </source>
</evidence>
<comment type="function">
    <text evidence="1">LuxC is the fatty acid reductase enzyme responsible for synthesis of the aldehyde substrate for the luminescent reaction catalyzed by luciferase.</text>
</comment>
<dbReference type="Gene3D" id="3.40.309.10">
    <property type="entry name" value="Aldehyde Dehydrogenase, Chain A, domain 2"/>
    <property type="match status" value="1"/>
</dbReference>
<dbReference type="GO" id="GO:0050062">
    <property type="term" value="F:long-chain-fatty-acyl-CoA reductase activity"/>
    <property type="evidence" value="ECO:0007669"/>
    <property type="project" value="UniProtKB-EC"/>
</dbReference>
<dbReference type="SUPFAM" id="SSF53720">
    <property type="entry name" value="ALDH-like"/>
    <property type="match status" value="1"/>
</dbReference>
<dbReference type="STRING" id="592026.GCWU0000282_000971"/>
<protein>
    <recommendedName>
        <fullName evidence="4">long-chain-fatty-acyl-CoA reductase</fullName>
        <ecNumber evidence="4">1.2.1.50</ecNumber>
    </recommendedName>
</protein>
<evidence type="ECO:0000256" key="8">
    <source>
        <dbReference type="ARBA" id="ARBA00049412"/>
    </source>
</evidence>
<dbReference type="EMBL" id="ACIL03000007">
    <property type="protein sequence ID" value="ESL03804.1"/>
    <property type="molecule type" value="Genomic_DNA"/>
</dbReference>
<dbReference type="RefSeq" id="WP_023353853.1">
    <property type="nucleotide sequence ID" value="NZ_KI535367.1"/>
</dbReference>
<sequence length="404" mass="46090">MQTSLDKEILNRVTYLTGSAATVEETVSVPALIPFDENTIDFLNDVSKEIMNDSRSRAYSDVITFGFWIRKSSVMKLKEKYTIRDNAFHIGRGLVFHIAPSNVPVNFAYSLVTGLLNGNANVVRVPSKDFMQVTILTDAFNKALLHHPGMKSYVICVRYNRDKDINDLFSSVADVRVIWGGDKTIEELRKSPLPARSGEITFADRYSIAIIDSDSYLRIEDKRRVAEDFYNDTFFSDQNACTSPRIIIWTGSRIDAAKEKFWEEEHFVAENKYSFQPIQGVNKLTRSYMAAVSQDGVKVIPHKDNLIVRVAVSEITDTLMDYRDNSGYFYEYDCKDINMLKPICNDKRCQTIAYLGDKESIIPLVRSGVKGIDRIVPIGKTMDFDFVWDGWSLQYQLTRSIVSE</sequence>
<dbReference type="GO" id="GO:0003995">
    <property type="term" value="F:acyl-CoA dehydrogenase activity"/>
    <property type="evidence" value="ECO:0007669"/>
    <property type="project" value="InterPro"/>
</dbReference>
<name>V2XNQ2_9FIRM</name>
<dbReference type="Proteomes" id="UP000018227">
    <property type="component" value="Unassembled WGS sequence"/>
</dbReference>
<dbReference type="InterPro" id="IPR016163">
    <property type="entry name" value="Ald_DH_C"/>
</dbReference>
<dbReference type="AlphaFoldDB" id="V2XNQ2"/>
<proteinExistence type="inferred from homology"/>
<evidence type="ECO:0000256" key="1">
    <source>
        <dbReference type="ARBA" id="ARBA00003277"/>
    </source>
</evidence>
<evidence type="ECO:0000256" key="3">
    <source>
        <dbReference type="ARBA" id="ARBA00010915"/>
    </source>
</evidence>
<keyword evidence="7" id="KW-0455">Luminescence</keyword>
<dbReference type="InterPro" id="IPR016161">
    <property type="entry name" value="Ald_DH/histidinol_DH"/>
</dbReference>
<dbReference type="eggNOG" id="COG1012">
    <property type="taxonomic scope" value="Bacteria"/>
</dbReference>
<comment type="similarity">
    <text evidence="3">Belongs to the LuxC family.</text>
</comment>
<dbReference type="GO" id="GO:0008218">
    <property type="term" value="P:bioluminescence"/>
    <property type="evidence" value="ECO:0007669"/>
    <property type="project" value="UniProtKB-KW"/>
</dbReference>
<comment type="caution">
    <text evidence="9">The sequence shown here is derived from an EMBL/GenBank/DDBJ whole genome shotgun (WGS) entry which is preliminary data.</text>
</comment>
<keyword evidence="5" id="KW-0521">NADP</keyword>
<keyword evidence="6" id="KW-0560">Oxidoreductase</keyword>
<gene>
    <name evidence="9" type="ORF">GCWU0000282_000971</name>
</gene>
<evidence type="ECO:0000256" key="4">
    <source>
        <dbReference type="ARBA" id="ARBA00013020"/>
    </source>
</evidence>
<evidence type="ECO:0000313" key="10">
    <source>
        <dbReference type="Proteomes" id="UP000018227"/>
    </source>
</evidence>
<comment type="catalytic activity">
    <reaction evidence="8">
        <text>a long-chain fatty aldehyde + NADP(+) + CoA = a long-chain fatty acyl-CoA + NADPH + H(+)</text>
        <dbReference type="Rhea" id="RHEA:15437"/>
        <dbReference type="ChEBI" id="CHEBI:15378"/>
        <dbReference type="ChEBI" id="CHEBI:17176"/>
        <dbReference type="ChEBI" id="CHEBI:57287"/>
        <dbReference type="ChEBI" id="CHEBI:57783"/>
        <dbReference type="ChEBI" id="CHEBI:58349"/>
        <dbReference type="ChEBI" id="CHEBI:83139"/>
        <dbReference type="EC" id="1.2.1.50"/>
    </reaction>
</comment>
<dbReference type="InterPro" id="IPR016162">
    <property type="entry name" value="Ald_DH_N"/>
</dbReference>
<evidence type="ECO:0000256" key="6">
    <source>
        <dbReference type="ARBA" id="ARBA00023002"/>
    </source>
</evidence>
<dbReference type="Pfam" id="PF05893">
    <property type="entry name" value="LuxC"/>
    <property type="match status" value="1"/>
</dbReference>
<dbReference type="HOGENOM" id="CLU_668632_0_0_9"/>
<accession>V2XNQ2</accession>
<evidence type="ECO:0000313" key="9">
    <source>
        <dbReference type="EMBL" id="ESL03804.1"/>
    </source>
</evidence>
<dbReference type="UniPathway" id="UPA00569"/>
<organism evidence="9 10">
    <name type="scientific">Catonella morbi ATCC 51271</name>
    <dbReference type="NCBI Taxonomy" id="592026"/>
    <lineage>
        <taxon>Bacteria</taxon>
        <taxon>Bacillati</taxon>
        <taxon>Bacillota</taxon>
        <taxon>Clostridia</taxon>
        <taxon>Lachnospirales</taxon>
        <taxon>Lachnospiraceae</taxon>
        <taxon>Catonella</taxon>
    </lineage>
</organism>
<reference evidence="9 10" key="1">
    <citation type="submission" date="2013-06" db="EMBL/GenBank/DDBJ databases">
        <authorList>
            <person name="Weinstock G."/>
            <person name="Sodergren E."/>
            <person name="Clifton S."/>
            <person name="Fulton L."/>
            <person name="Fulton B."/>
            <person name="Courtney L."/>
            <person name="Fronick C."/>
            <person name="Harrison M."/>
            <person name="Strong C."/>
            <person name="Farmer C."/>
            <person name="Delahaunty K."/>
            <person name="Markovic C."/>
            <person name="Hall O."/>
            <person name="Minx P."/>
            <person name="Tomlinson C."/>
            <person name="Mitreva M."/>
            <person name="Nelson J."/>
            <person name="Hou S."/>
            <person name="Wollam A."/>
            <person name="Pepin K.H."/>
            <person name="Johnson M."/>
            <person name="Bhonagiri V."/>
            <person name="Nash W.E."/>
            <person name="Warren W."/>
            <person name="Chinwalla A."/>
            <person name="Mardis E.R."/>
            <person name="Wilson R.K."/>
        </authorList>
    </citation>
    <scope>NUCLEOTIDE SEQUENCE [LARGE SCALE GENOMIC DNA]</scope>
    <source>
        <strain evidence="9 10">ATCC 51271</strain>
    </source>
</reference>
<dbReference type="InterPro" id="IPR008670">
    <property type="entry name" value="CoA_reduct_LuxC"/>
</dbReference>
<dbReference type="EC" id="1.2.1.50" evidence="4"/>
<evidence type="ECO:0000256" key="5">
    <source>
        <dbReference type="ARBA" id="ARBA00022857"/>
    </source>
</evidence>
<dbReference type="Gene3D" id="3.40.605.10">
    <property type="entry name" value="Aldehyde Dehydrogenase, Chain A, domain 1"/>
    <property type="match status" value="1"/>
</dbReference>